<sequence length="257" mass="30002">MTSFQLSLISREIDGEIIHLRAKDGYINATSMCRTAGKLLSDYTRLKTTQEFFDELSRDMGIPISELIQSFKGGRPENQGTWVHPDIAINLAQWLSPKFAVQVSRWVREWMSGERTTAEMPVHLKRYMVNRSRIPHTHFSILNELTFNLVAPLEQAGYTLPEKMVPDISQGRVFSQWLRDNRNVEPKTFPTYDHEYPDGRVYPARLYPNEYLADFKEHFNNIWLPQYAPKYFADRDKKALALIEKIMLPNLDGNEQF</sequence>
<reference evidence="4 5" key="4">
    <citation type="submission" date="2019-12" db="EMBL/GenBank/DDBJ databases">
        <title>Enteriobacteria Tanzani isolates_8377-8380.</title>
        <authorList>
            <person name="Subbiah M."/>
            <person name="Call D."/>
        </authorList>
    </citation>
    <scope>NUCLEOTIDE SEQUENCE [LARGE SCALE GENOMIC DNA]</scope>
    <source>
        <strain evidence="4 5">8378wC7</strain>
    </source>
</reference>
<feature type="domain" description="KilA-N" evidence="1">
    <location>
        <begin position="7"/>
        <end position="110"/>
    </location>
</feature>
<dbReference type="GO" id="GO:0003677">
    <property type="term" value="F:DNA binding"/>
    <property type="evidence" value="ECO:0007669"/>
    <property type="project" value="InterPro"/>
</dbReference>
<dbReference type="EMBL" id="AATJQG010000009">
    <property type="protein sequence ID" value="EFM0516487.1"/>
    <property type="molecule type" value="Genomic_DNA"/>
</dbReference>
<dbReference type="Pfam" id="PF26567">
    <property type="entry name" value="BstA_C"/>
    <property type="match status" value="1"/>
</dbReference>
<protein>
    <submittedName>
        <fullName evidence="4">KilA-N domain-containing protein</fullName>
    </submittedName>
</protein>
<evidence type="ECO:0000313" key="2">
    <source>
        <dbReference type="EMBL" id="EFM0516487.1"/>
    </source>
</evidence>
<dbReference type="PROSITE" id="PS51301">
    <property type="entry name" value="KILA_N"/>
    <property type="match status" value="1"/>
</dbReference>
<evidence type="ECO:0000313" key="3">
    <source>
        <dbReference type="EMBL" id="HAJ5806669.1"/>
    </source>
</evidence>
<gene>
    <name evidence="2" type="ORF">CF22_002489</name>
    <name evidence="4" type="ORF">GP954_02985</name>
    <name evidence="3" type="ORF">HLZ39_19590</name>
</gene>
<dbReference type="EMBL" id="WTRN01000016">
    <property type="protein sequence ID" value="MWT84159.1"/>
    <property type="molecule type" value="Genomic_DNA"/>
</dbReference>
<evidence type="ECO:0000259" key="1">
    <source>
        <dbReference type="PROSITE" id="PS51301"/>
    </source>
</evidence>
<dbReference type="GeneID" id="86946540"/>
<reference evidence="2 6" key="2">
    <citation type="submission" date="2018-08" db="EMBL/GenBank/DDBJ databases">
        <authorList>
            <consortium name="GenomeTrakr network: Whole genome sequencing for foodborne pathogen traceback"/>
        </authorList>
    </citation>
    <scope>NUCLEOTIDE SEQUENCE [LARGE SCALE GENOMIC DNA]</scope>
    <source>
        <strain evidence="2 6">AZ-TG60901</strain>
    </source>
</reference>
<dbReference type="InterPro" id="IPR036887">
    <property type="entry name" value="HTH_APSES_sf"/>
</dbReference>
<accession>A0A2S7HUD4</accession>
<evidence type="ECO:0000313" key="6">
    <source>
        <dbReference type="Proteomes" id="UP000528504"/>
    </source>
</evidence>
<dbReference type="SUPFAM" id="SSF54616">
    <property type="entry name" value="DNA-binding domain of Mlu1-box binding protein MBP1"/>
    <property type="match status" value="1"/>
</dbReference>
<reference evidence="3 7" key="1">
    <citation type="journal article" date="2018" name="Genome Biol.">
        <title>SKESA: strategic k-mer extension for scrupulous assemblies.</title>
        <authorList>
            <person name="Souvorov A."/>
            <person name="Agarwala R."/>
            <person name="Lipman D.J."/>
        </authorList>
    </citation>
    <scope>NUCLEOTIDE SEQUENCE [LARGE SCALE GENOMIC DNA]</scope>
    <source>
        <strain evidence="7">ecoli[ST-405]</strain>
        <strain evidence="3">Ecoli[ST-405]</strain>
    </source>
</reference>
<dbReference type="SMART" id="SM01252">
    <property type="entry name" value="KilA-N"/>
    <property type="match status" value="1"/>
</dbReference>
<organism evidence="4 5">
    <name type="scientific">Escherichia coli</name>
    <dbReference type="NCBI Taxonomy" id="562"/>
    <lineage>
        <taxon>Bacteria</taxon>
        <taxon>Pseudomonadati</taxon>
        <taxon>Pseudomonadota</taxon>
        <taxon>Gammaproteobacteria</taxon>
        <taxon>Enterobacterales</taxon>
        <taxon>Enterobacteriaceae</taxon>
        <taxon>Escherichia</taxon>
    </lineage>
</organism>
<dbReference type="Proteomes" id="UP000842519">
    <property type="component" value="Unassembled WGS sequence"/>
</dbReference>
<reference evidence="3" key="3">
    <citation type="submission" date="2019-11" db="EMBL/GenBank/DDBJ databases">
        <authorList>
            <consortium name="NCBI Pathogen Detection Project"/>
        </authorList>
    </citation>
    <scope>NUCLEOTIDE SEQUENCE</scope>
    <source>
        <strain evidence="3">Ecoli[ST-405]</strain>
    </source>
</reference>
<dbReference type="InterPro" id="IPR018004">
    <property type="entry name" value="KilA/APSES_HTH"/>
</dbReference>
<evidence type="ECO:0000313" key="7">
    <source>
        <dbReference type="Proteomes" id="UP000842519"/>
    </source>
</evidence>
<dbReference type="Pfam" id="PF04383">
    <property type="entry name" value="KilA-N"/>
    <property type="match status" value="1"/>
</dbReference>
<proteinExistence type="predicted"/>
<evidence type="ECO:0000313" key="5">
    <source>
        <dbReference type="Proteomes" id="UP000480485"/>
    </source>
</evidence>
<dbReference type="InterPro" id="IPR058744">
    <property type="entry name" value="BstA-like_C"/>
</dbReference>
<dbReference type="AlphaFoldDB" id="A0A2S7HUD4"/>
<dbReference type="Proteomes" id="UP000480485">
    <property type="component" value="Unassembled WGS sequence"/>
</dbReference>
<comment type="caution">
    <text evidence="4">The sequence shown here is derived from an EMBL/GenBank/DDBJ whole genome shotgun (WGS) entry which is preliminary data.</text>
</comment>
<dbReference type="RefSeq" id="WP_000200358.1">
    <property type="nucleotide sequence ID" value="NZ_AP019803.1"/>
</dbReference>
<evidence type="ECO:0000313" key="4">
    <source>
        <dbReference type="EMBL" id="MWT84159.1"/>
    </source>
</evidence>
<dbReference type="InterPro" id="IPR017880">
    <property type="entry name" value="KilA_N"/>
</dbReference>
<dbReference type="EMBL" id="DABGKQ010000042">
    <property type="protein sequence ID" value="HAJ5806669.1"/>
    <property type="molecule type" value="Genomic_DNA"/>
</dbReference>
<dbReference type="Proteomes" id="UP000528504">
    <property type="component" value="Unassembled WGS sequence"/>
</dbReference>
<name>A0A2S7HUD4_ECOLX</name>